<evidence type="ECO:0000313" key="7">
    <source>
        <dbReference type="Proteomes" id="UP000018872"/>
    </source>
</evidence>
<comment type="caution">
    <text evidence="6">The sequence shown here is derived from an EMBL/GenBank/DDBJ whole genome shotgun (WGS) entry which is preliminary data.</text>
</comment>
<name>W2CGC7_9BACT</name>
<dbReference type="InterPro" id="IPR006480">
    <property type="entry name" value="Phage_holin_4_1"/>
</dbReference>
<evidence type="ECO:0008006" key="8">
    <source>
        <dbReference type="Google" id="ProtNLM"/>
    </source>
</evidence>
<evidence type="ECO:0000313" key="6">
    <source>
        <dbReference type="EMBL" id="ETK05532.1"/>
    </source>
</evidence>
<keyword evidence="2 5" id="KW-0812">Transmembrane</keyword>
<dbReference type="EMBL" id="AYYC01000505">
    <property type="protein sequence ID" value="ETK05532.1"/>
    <property type="molecule type" value="Genomic_DNA"/>
</dbReference>
<evidence type="ECO:0000256" key="4">
    <source>
        <dbReference type="ARBA" id="ARBA00023136"/>
    </source>
</evidence>
<evidence type="ECO:0000256" key="5">
    <source>
        <dbReference type="SAM" id="Phobius"/>
    </source>
</evidence>
<dbReference type="PATRIC" id="fig|1410950.3.peg.198"/>
<dbReference type="Pfam" id="PF05105">
    <property type="entry name" value="Phage_holin_4_1"/>
    <property type="match status" value="1"/>
</dbReference>
<dbReference type="Proteomes" id="UP000018872">
    <property type="component" value="Unassembled WGS sequence"/>
</dbReference>
<evidence type="ECO:0000256" key="1">
    <source>
        <dbReference type="ARBA" id="ARBA00004141"/>
    </source>
</evidence>
<comment type="subcellular location">
    <subcellularLocation>
        <location evidence="1">Membrane</location>
        <topology evidence="1">Multi-pass membrane protein</topology>
    </subcellularLocation>
</comment>
<sequence>MEVLFEGTGAMFPVATACFLFVLTAIVVDLISGIRKAKESGQKIRSKPLSRTATKFVTYEGAVIIAAMIDYMLHFSHLFVLMKLHPIVGFPVITCLMSVFLCIIEILSVRETADEKTRRRSEAIVQAVIKALGNDNLAEILRDKVEDTLHGHQAPPQRINNSTPQQQ</sequence>
<protein>
    <recommendedName>
        <fullName evidence="8">Holin</fullName>
    </recommendedName>
</protein>
<dbReference type="AlphaFoldDB" id="W2CGC7"/>
<organism evidence="6 7">
    <name type="scientific">Tannerella sp. oral taxon BU063 isolate Cell 5</name>
    <dbReference type="NCBI Taxonomy" id="1410950"/>
    <lineage>
        <taxon>Bacteria</taxon>
        <taxon>Pseudomonadati</taxon>
        <taxon>Bacteroidota</taxon>
        <taxon>Bacteroidia</taxon>
        <taxon>Bacteroidales</taxon>
        <taxon>Tannerellaceae</taxon>
        <taxon>Tannerella</taxon>
    </lineage>
</organism>
<feature type="transmembrane region" description="Helical" evidence="5">
    <location>
        <begin position="56"/>
        <end position="75"/>
    </location>
</feature>
<evidence type="ECO:0000256" key="3">
    <source>
        <dbReference type="ARBA" id="ARBA00022989"/>
    </source>
</evidence>
<proteinExistence type="predicted"/>
<gene>
    <name evidence="6" type="ORF">T229_02815</name>
</gene>
<feature type="transmembrane region" description="Helical" evidence="5">
    <location>
        <begin position="87"/>
        <end position="109"/>
    </location>
</feature>
<keyword evidence="3 5" id="KW-1133">Transmembrane helix</keyword>
<evidence type="ECO:0000256" key="2">
    <source>
        <dbReference type="ARBA" id="ARBA00022692"/>
    </source>
</evidence>
<keyword evidence="4 5" id="KW-0472">Membrane</keyword>
<accession>W2CGC7</accession>
<reference evidence="6 7" key="1">
    <citation type="submission" date="2013-11" db="EMBL/GenBank/DDBJ databases">
        <title>Single cell genomics of uncultured Tannerella BU063 (oral taxon 286).</title>
        <authorList>
            <person name="Beall C.J."/>
            <person name="Campbell A.G."/>
            <person name="Griffen A.L."/>
            <person name="Podar M."/>
            <person name="Leys E.J."/>
        </authorList>
    </citation>
    <scope>NUCLEOTIDE SEQUENCE [LARGE SCALE GENOMIC DNA]</scope>
    <source>
        <strain evidence="6">Cell 5</strain>
    </source>
</reference>
<dbReference type="GO" id="GO:0016020">
    <property type="term" value="C:membrane"/>
    <property type="evidence" value="ECO:0007669"/>
    <property type="project" value="UniProtKB-SubCell"/>
</dbReference>
<feature type="transmembrane region" description="Helical" evidence="5">
    <location>
        <begin position="12"/>
        <end position="35"/>
    </location>
</feature>